<comment type="caution">
    <text evidence="1">The sequence shown here is derived from an EMBL/GenBank/DDBJ whole genome shotgun (WGS) entry which is preliminary data.</text>
</comment>
<evidence type="ECO:0000313" key="2">
    <source>
        <dbReference type="Proteomes" id="UP000241769"/>
    </source>
</evidence>
<dbReference type="InParanoid" id="A0A2P6MYN3"/>
<name>A0A2P6MYN3_9EUKA</name>
<dbReference type="InterPro" id="IPR043502">
    <property type="entry name" value="DNA/RNA_pol_sf"/>
</dbReference>
<reference evidence="1 2" key="1">
    <citation type="journal article" date="2018" name="Genome Biol. Evol.">
        <title>Multiple Roots of Fruiting Body Formation in Amoebozoa.</title>
        <authorList>
            <person name="Hillmann F."/>
            <person name="Forbes G."/>
            <person name="Novohradska S."/>
            <person name="Ferling I."/>
            <person name="Riege K."/>
            <person name="Groth M."/>
            <person name="Westermann M."/>
            <person name="Marz M."/>
            <person name="Spaller T."/>
            <person name="Winckler T."/>
            <person name="Schaap P."/>
            <person name="Glockner G."/>
        </authorList>
    </citation>
    <scope>NUCLEOTIDE SEQUENCE [LARGE SCALE GENOMIC DNA]</scope>
    <source>
        <strain evidence="1 2">Jena</strain>
    </source>
</reference>
<dbReference type="Proteomes" id="UP000241769">
    <property type="component" value="Unassembled WGS sequence"/>
</dbReference>
<proteinExistence type="predicted"/>
<accession>A0A2P6MYN3</accession>
<dbReference type="AlphaFoldDB" id="A0A2P6MYN3"/>
<evidence type="ECO:0000313" key="1">
    <source>
        <dbReference type="EMBL" id="PRP76798.1"/>
    </source>
</evidence>
<dbReference type="SUPFAM" id="SSF56672">
    <property type="entry name" value="DNA/RNA polymerases"/>
    <property type="match status" value="1"/>
</dbReference>
<protein>
    <submittedName>
        <fullName evidence="1">Uncharacterized protein</fullName>
    </submittedName>
</protein>
<dbReference type="Gene3D" id="3.90.1600.10">
    <property type="entry name" value="Palm domain of DNA polymerase"/>
    <property type="match status" value="1"/>
</dbReference>
<organism evidence="1 2">
    <name type="scientific">Planoprotostelium fungivorum</name>
    <dbReference type="NCBI Taxonomy" id="1890364"/>
    <lineage>
        <taxon>Eukaryota</taxon>
        <taxon>Amoebozoa</taxon>
        <taxon>Evosea</taxon>
        <taxon>Variosea</taxon>
        <taxon>Cavosteliida</taxon>
        <taxon>Cavosteliaceae</taxon>
        <taxon>Planoprotostelium</taxon>
    </lineage>
</organism>
<dbReference type="EMBL" id="MDYQ01000301">
    <property type="protein sequence ID" value="PRP76798.1"/>
    <property type="molecule type" value="Genomic_DNA"/>
</dbReference>
<keyword evidence="2" id="KW-1185">Reference proteome</keyword>
<gene>
    <name evidence="1" type="ORF">PROFUN_14848</name>
</gene>
<sequence length="354" mass="41060">MQKYDISPPITKTNSYMKLEYGAYAFLDAHNYVPPTTNLEKFGIMWGVKDIQKELFPYEWFDSLDKLSESSLPPIKCFYNKLRNAAGWWLRGRNYTQHFLNRILSDDKYNKSLVVHSPESFMKQTEVSSYEEFKQRFPDHLQKLHFAAVGGTTPGKMKLECELKEAIFVKPKTYSYVKKDGKEDVRNKGVVLSQNKEILIFDSYKKAVFSDDLIMAKNTLIRKTIHNDTLSMNTMTVYKAALDGWYDKRIMIDNIYTVPFGLYSKQFTRVNIGLSQLKTYLMCTQDQLKTYLISQFHSDMSLMNYGVLWNLDHTIPVSFARDNIKALCHYSNIQPMLVTENSSKCADVGLPKGM</sequence>
<dbReference type="InterPro" id="IPR023211">
    <property type="entry name" value="DNA_pol_palm_dom_sf"/>
</dbReference>